<dbReference type="SUPFAM" id="SSF49764">
    <property type="entry name" value="HSP20-like chaperones"/>
    <property type="match status" value="1"/>
</dbReference>
<evidence type="ECO:0000256" key="2">
    <source>
        <dbReference type="RuleBase" id="RU003616"/>
    </source>
</evidence>
<reference evidence="4 5" key="1">
    <citation type="submission" date="2024-03" db="EMBL/GenBank/DDBJ databases">
        <title>Human intestinal bacterial collection.</title>
        <authorList>
            <person name="Pauvert C."/>
            <person name="Hitch T.C.A."/>
            <person name="Clavel T."/>
        </authorList>
    </citation>
    <scope>NUCLEOTIDE SEQUENCE [LARGE SCALE GENOMIC DNA]</scope>
    <source>
        <strain evidence="4 5">CLA-SR-H024</strain>
    </source>
</reference>
<dbReference type="Proteomes" id="UP001465426">
    <property type="component" value="Unassembled WGS sequence"/>
</dbReference>
<keyword evidence="5" id="KW-1185">Reference proteome</keyword>
<dbReference type="PROSITE" id="PS01031">
    <property type="entry name" value="SHSP"/>
    <property type="match status" value="1"/>
</dbReference>
<dbReference type="Pfam" id="PF00011">
    <property type="entry name" value="HSP20"/>
    <property type="match status" value="1"/>
</dbReference>
<evidence type="ECO:0000259" key="3">
    <source>
        <dbReference type="PROSITE" id="PS01031"/>
    </source>
</evidence>
<accession>A0ABV1F276</accession>
<sequence>MSFDNLKKIYQFSENSHKEDYWKEMFGSSDKEWSSLSPTSIKNSDTFPACDYYLFESCYFIDMELPGMDINLLKIRIHHHVLYIEGYYKTLFPKCSYLLKERQNKHFLKKISIPKYVNENTIKKKYENGILQISFACKV</sequence>
<dbReference type="Gene3D" id="2.60.40.790">
    <property type="match status" value="1"/>
</dbReference>
<evidence type="ECO:0000256" key="1">
    <source>
        <dbReference type="PROSITE-ProRule" id="PRU00285"/>
    </source>
</evidence>
<gene>
    <name evidence="4" type="ORF">WMO63_17610</name>
</gene>
<comment type="caution">
    <text evidence="4">The sequence shown here is derived from an EMBL/GenBank/DDBJ whole genome shotgun (WGS) entry which is preliminary data.</text>
</comment>
<dbReference type="EMBL" id="JBBMFN010000053">
    <property type="protein sequence ID" value="MEQ2467474.1"/>
    <property type="molecule type" value="Genomic_DNA"/>
</dbReference>
<evidence type="ECO:0000313" key="5">
    <source>
        <dbReference type="Proteomes" id="UP001465426"/>
    </source>
</evidence>
<dbReference type="RefSeq" id="WP_031535978.1">
    <property type="nucleotide sequence ID" value="NZ_JBBMFN010000053.1"/>
</dbReference>
<proteinExistence type="inferred from homology"/>
<protein>
    <submittedName>
        <fullName evidence="4">Hsp20/alpha crystallin family protein</fullName>
    </submittedName>
</protein>
<organism evidence="4 5">
    <name type="scientific">Niallia hominis</name>
    <dbReference type="NCBI Taxonomy" id="3133173"/>
    <lineage>
        <taxon>Bacteria</taxon>
        <taxon>Bacillati</taxon>
        <taxon>Bacillota</taxon>
        <taxon>Bacilli</taxon>
        <taxon>Bacillales</taxon>
        <taxon>Bacillaceae</taxon>
        <taxon>Niallia</taxon>
    </lineage>
</organism>
<dbReference type="InterPro" id="IPR008978">
    <property type="entry name" value="HSP20-like_chaperone"/>
</dbReference>
<name>A0ABV1F276_9BACI</name>
<feature type="domain" description="SHSP" evidence="3">
    <location>
        <begin position="41"/>
        <end position="139"/>
    </location>
</feature>
<dbReference type="CDD" id="cd06464">
    <property type="entry name" value="ACD_sHsps-like"/>
    <property type="match status" value="1"/>
</dbReference>
<evidence type="ECO:0000313" key="4">
    <source>
        <dbReference type="EMBL" id="MEQ2467474.1"/>
    </source>
</evidence>
<dbReference type="InterPro" id="IPR002068">
    <property type="entry name" value="A-crystallin/Hsp20_dom"/>
</dbReference>
<comment type="similarity">
    <text evidence="1 2">Belongs to the small heat shock protein (HSP20) family.</text>
</comment>